<dbReference type="InterPro" id="IPR023052">
    <property type="entry name" value="Cell_div_SepF"/>
</dbReference>
<comment type="caution">
    <text evidence="7">The sequence shown here is derived from an EMBL/GenBank/DDBJ whole genome shotgun (WGS) entry which is preliminary data.</text>
</comment>
<dbReference type="Gene3D" id="3.30.110.150">
    <property type="entry name" value="SepF-like protein"/>
    <property type="match status" value="1"/>
</dbReference>
<sequence length="205" mass="23114">MSGFHKLKAYFGMVPAEYADDPDYDGERGRYDYRSDADDYDAYPEYPERNGRRRPHGGYRAELDDTDDYEPDARSRARRSWAAEPTQGALAVEPSREPVSRVRPVAPEPSRQTLGRITTLNPRSYNEARTIGEHYRDGTPVIMNLTDMDDADAKRLVDFAAGLAFALRGSIDKVTNKVFLLSPPNIDVTAEDRRRLAEGGFLNHG</sequence>
<evidence type="ECO:0000256" key="3">
    <source>
        <dbReference type="ARBA" id="ARBA00023306"/>
    </source>
</evidence>
<evidence type="ECO:0000256" key="2">
    <source>
        <dbReference type="ARBA" id="ARBA00023210"/>
    </source>
</evidence>
<dbReference type="InterPro" id="IPR007561">
    <property type="entry name" value="Cell_div_SepF/SepF-rel"/>
</dbReference>
<name>A0A495XGQ5_9PSEU</name>
<dbReference type="EMBL" id="RBXR01000001">
    <property type="protein sequence ID" value="RKT73212.1"/>
    <property type="molecule type" value="Genomic_DNA"/>
</dbReference>
<dbReference type="AlphaFoldDB" id="A0A495XGQ5"/>
<organism evidence="7 8">
    <name type="scientific">Saccharothrix variisporea</name>
    <dbReference type="NCBI Taxonomy" id="543527"/>
    <lineage>
        <taxon>Bacteria</taxon>
        <taxon>Bacillati</taxon>
        <taxon>Actinomycetota</taxon>
        <taxon>Actinomycetes</taxon>
        <taxon>Pseudonocardiales</taxon>
        <taxon>Pseudonocardiaceae</taxon>
        <taxon>Saccharothrix</taxon>
    </lineage>
</organism>
<comment type="subcellular location">
    <subcellularLocation>
        <location evidence="5">Cytoplasm</location>
    </subcellularLocation>
    <text evidence="5">Localizes to the division site, in a FtsZ-dependent manner.</text>
</comment>
<feature type="region of interest" description="Disordered" evidence="6">
    <location>
        <begin position="17"/>
        <end position="109"/>
    </location>
</feature>
<evidence type="ECO:0000313" key="8">
    <source>
        <dbReference type="Proteomes" id="UP000272729"/>
    </source>
</evidence>
<dbReference type="PANTHER" id="PTHR35798:SF1">
    <property type="entry name" value="CELL DIVISION PROTEIN SEPF"/>
    <property type="match status" value="1"/>
</dbReference>
<dbReference type="InterPro" id="IPR038594">
    <property type="entry name" value="SepF-like_sf"/>
</dbReference>
<dbReference type="GO" id="GO:0000917">
    <property type="term" value="P:division septum assembly"/>
    <property type="evidence" value="ECO:0007669"/>
    <property type="project" value="UniProtKB-KW"/>
</dbReference>
<comment type="similarity">
    <text evidence="5">Belongs to the SepF family.</text>
</comment>
<feature type="compositionally biased region" description="Basic and acidic residues" evidence="6">
    <location>
        <begin position="25"/>
        <end position="37"/>
    </location>
</feature>
<gene>
    <name evidence="5" type="primary">sepF</name>
    <name evidence="7" type="ORF">DFJ66_6541</name>
</gene>
<comment type="function">
    <text evidence="4 5">Cell division protein that is part of the divisome complex and is recruited early to the Z-ring. Probably stimulates Z-ring formation, perhaps through the cross-linking of FtsZ protofilaments. Its function overlaps with FtsA.</text>
</comment>
<dbReference type="GO" id="GO:0005737">
    <property type="term" value="C:cytoplasm"/>
    <property type="evidence" value="ECO:0007669"/>
    <property type="project" value="UniProtKB-SubCell"/>
</dbReference>
<dbReference type="OrthoDB" id="3731101at2"/>
<dbReference type="Proteomes" id="UP000272729">
    <property type="component" value="Unassembled WGS sequence"/>
</dbReference>
<keyword evidence="8" id="KW-1185">Reference proteome</keyword>
<reference evidence="7 8" key="1">
    <citation type="submission" date="2018-10" db="EMBL/GenBank/DDBJ databases">
        <title>Sequencing the genomes of 1000 actinobacteria strains.</title>
        <authorList>
            <person name="Klenk H.-P."/>
        </authorList>
    </citation>
    <scope>NUCLEOTIDE SEQUENCE [LARGE SCALE GENOMIC DNA]</scope>
    <source>
        <strain evidence="7 8">DSM 43911</strain>
    </source>
</reference>
<keyword evidence="1 5" id="KW-0132">Cell division</keyword>
<evidence type="ECO:0000256" key="1">
    <source>
        <dbReference type="ARBA" id="ARBA00022618"/>
    </source>
</evidence>
<accession>A0A495XGQ5</accession>
<dbReference type="PANTHER" id="PTHR35798">
    <property type="entry name" value="CELL DIVISION PROTEIN SEPF"/>
    <property type="match status" value="1"/>
</dbReference>
<dbReference type="Pfam" id="PF04472">
    <property type="entry name" value="SepF"/>
    <property type="match status" value="1"/>
</dbReference>
<comment type="subunit">
    <text evidence="5">Homodimer. Interacts with FtsZ.</text>
</comment>
<dbReference type="HAMAP" id="MF_01197">
    <property type="entry name" value="SepF"/>
    <property type="match status" value="1"/>
</dbReference>
<evidence type="ECO:0000313" key="7">
    <source>
        <dbReference type="EMBL" id="RKT73212.1"/>
    </source>
</evidence>
<protein>
    <recommendedName>
        <fullName evidence="5">Cell division protein SepF</fullName>
    </recommendedName>
</protein>
<keyword evidence="2 5" id="KW-0717">Septation</keyword>
<dbReference type="RefSeq" id="WP_121226818.1">
    <property type="nucleotide sequence ID" value="NZ_JBIUBA010000039.1"/>
</dbReference>
<keyword evidence="3 5" id="KW-0131">Cell cycle</keyword>
<evidence type="ECO:0000256" key="6">
    <source>
        <dbReference type="SAM" id="MobiDB-lite"/>
    </source>
</evidence>
<evidence type="ECO:0000256" key="4">
    <source>
        <dbReference type="ARBA" id="ARBA00044936"/>
    </source>
</evidence>
<evidence type="ECO:0000256" key="5">
    <source>
        <dbReference type="HAMAP-Rule" id="MF_01197"/>
    </source>
</evidence>
<proteinExistence type="inferred from homology"/>
<keyword evidence="5" id="KW-0963">Cytoplasm</keyword>
<dbReference type="GO" id="GO:0043093">
    <property type="term" value="P:FtsZ-dependent cytokinesis"/>
    <property type="evidence" value="ECO:0007669"/>
    <property type="project" value="UniProtKB-UniRule"/>
</dbReference>